<dbReference type="GO" id="GO:0008641">
    <property type="term" value="F:ubiquitin-like modifier activating enzyme activity"/>
    <property type="evidence" value="ECO:0007669"/>
    <property type="project" value="InterPro"/>
</dbReference>
<feature type="domain" description="THIF-type NAD/FAD binding fold" evidence="4">
    <location>
        <begin position="11"/>
        <end position="238"/>
    </location>
</feature>
<gene>
    <name evidence="5" type="ORF">SAMN05216366_12735</name>
</gene>
<dbReference type="GO" id="GO:0008146">
    <property type="term" value="F:sulfotransferase activity"/>
    <property type="evidence" value="ECO:0007669"/>
    <property type="project" value="TreeGrafter"/>
</dbReference>
<evidence type="ECO:0000256" key="3">
    <source>
        <dbReference type="ARBA" id="ARBA00022840"/>
    </source>
</evidence>
<dbReference type="Pfam" id="PF00899">
    <property type="entry name" value="ThiF"/>
    <property type="match status" value="1"/>
</dbReference>
<dbReference type="GO" id="GO:0004792">
    <property type="term" value="F:thiosulfate-cyanide sulfurtransferase activity"/>
    <property type="evidence" value="ECO:0007669"/>
    <property type="project" value="TreeGrafter"/>
</dbReference>
<dbReference type="EMBL" id="FNJQ01000027">
    <property type="protein sequence ID" value="SDP59426.1"/>
    <property type="molecule type" value="Genomic_DNA"/>
</dbReference>
<sequence>MQLNTEEKERYARQIMLPDFGEAGQAKLKAARVLVVGAGGLGSPAAFYLAAAGIGTVALADFDQVELSNLQRQLLHTTADLGRRKIDSGRESLQALNPAVQVPVYAERITQESLQHLLQSEHFDMVVDAVDDPLTKFAINDACVRMQVPFVHGGILRYQGQLMTYVPGSPCLRCLFPEAPKTNGGKNGVLGSVPGVIGSLQATEVIKFLLGIGELLTGRLVTYDSLAMSFRTIMVPQRVHCVCQDIDRSGRE</sequence>
<organism evidence="5 6">
    <name type="scientific">Selenomonas ruminantium</name>
    <dbReference type="NCBI Taxonomy" id="971"/>
    <lineage>
        <taxon>Bacteria</taxon>
        <taxon>Bacillati</taxon>
        <taxon>Bacillota</taxon>
        <taxon>Negativicutes</taxon>
        <taxon>Selenomonadales</taxon>
        <taxon>Selenomonadaceae</taxon>
        <taxon>Selenomonas</taxon>
    </lineage>
</organism>
<dbReference type="RefSeq" id="WP_256324664.1">
    <property type="nucleotide sequence ID" value="NZ_FNJQ01000027.1"/>
</dbReference>
<dbReference type="InterPro" id="IPR000594">
    <property type="entry name" value="ThiF_NAD_FAD-bd"/>
</dbReference>
<dbReference type="PANTHER" id="PTHR10953">
    <property type="entry name" value="UBIQUITIN-ACTIVATING ENZYME E1"/>
    <property type="match status" value="1"/>
</dbReference>
<dbReference type="SUPFAM" id="SSF69572">
    <property type="entry name" value="Activating enzymes of the ubiquitin-like proteins"/>
    <property type="match status" value="1"/>
</dbReference>
<protein>
    <submittedName>
        <fullName evidence="5">Molybdopterin or thiamine biosynthesis adenylyltransferase</fullName>
    </submittedName>
</protein>
<name>A0A1H0U0R9_SELRU</name>
<reference evidence="5 6" key="1">
    <citation type="submission" date="2016-10" db="EMBL/GenBank/DDBJ databases">
        <authorList>
            <person name="de Groot N.N."/>
        </authorList>
    </citation>
    <scope>NUCLEOTIDE SEQUENCE [LARGE SCALE GENOMIC DNA]</scope>
    <source>
        <strain evidence="5 6">S137</strain>
    </source>
</reference>
<proteinExistence type="predicted"/>
<accession>A0A1H0U0R9</accession>
<dbReference type="GO" id="GO:0005524">
    <property type="term" value="F:ATP binding"/>
    <property type="evidence" value="ECO:0007669"/>
    <property type="project" value="UniProtKB-KW"/>
</dbReference>
<dbReference type="Proteomes" id="UP000182412">
    <property type="component" value="Unassembled WGS sequence"/>
</dbReference>
<dbReference type="PANTHER" id="PTHR10953:SF102">
    <property type="entry name" value="ADENYLYLTRANSFERASE AND SULFURTRANSFERASE MOCS3"/>
    <property type="match status" value="1"/>
</dbReference>
<evidence type="ECO:0000256" key="2">
    <source>
        <dbReference type="ARBA" id="ARBA00022741"/>
    </source>
</evidence>
<evidence type="ECO:0000313" key="5">
    <source>
        <dbReference type="EMBL" id="SDP59426.1"/>
    </source>
</evidence>
<dbReference type="InterPro" id="IPR035985">
    <property type="entry name" value="Ubiquitin-activating_enz"/>
</dbReference>
<evidence type="ECO:0000256" key="1">
    <source>
        <dbReference type="ARBA" id="ARBA00022679"/>
    </source>
</evidence>
<keyword evidence="2" id="KW-0547">Nucleotide-binding</keyword>
<evidence type="ECO:0000259" key="4">
    <source>
        <dbReference type="Pfam" id="PF00899"/>
    </source>
</evidence>
<dbReference type="CDD" id="cd00757">
    <property type="entry name" value="ThiF_MoeB_HesA_family"/>
    <property type="match status" value="1"/>
</dbReference>
<keyword evidence="5" id="KW-0548">Nucleotidyltransferase</keyword>
<dbReference type="GO" id="GO:0005829">
    <property type="term" value="C:cytosol"/>
    <property type="evidence" value="ECO:0007669"/>
    <property type="project" value="TreeGrafter"/>
</dbReference>
<dbReference type="FunFam" id="3.40.50.720:FF:000033">
    <property type="entry name" value="Adenylyltransferase and sulfurtransferase MOCS3"/>
    <property type="match status" value="1"/>
</dbReference>
<evidence type="ECO:0000313" key="6">
    <source>
        <dbReference type="Proteomes" id="UP000182412"/>
    </source>
</evidence>
<keyword evidence="1 5" id="KW-0808">Transferase</keyword>
<dbReference type="AlphaFoldDB" id="A0A1H0U0R9"/>
<keyword evidence="3" id="KW-0067">ATP-binding</keyword>
<dbReference type="Gene3D" id="3.40.50.720">
    <property type="entry name" value="NAD(P)-binding Rossmann-like Domain"/>
    <property type="match status" value="1"/>
</dbReference>
<dbReference type="GO" id="GO:0016779">
    <property type="term" value="F:nucleotidyltransferase activity"/>
    <property type="evidence" value="ECO:0007669"/>
    <property type="project" value="UniProtKB-KW"/>
</dbReference>
<dbReference type="InterPro" id="IPR045886">
    <property type="entry name" value="ThiF/MoeB/HesA"/>
</dbReference>